<dbReference type="PANTHER" id="PTHR46679">
    <property type="match status" value="1"/>
</dbReference>
<evidence type="ECO:0000256" key="4">
    <source>
        <dbReference type="ARBA" id="ARBA00023157"/>
    </source>
</evidence>
<accession>A0AA36J6M4</accession>
<evidence type="ECO:0000256" key="1">
    <source>
        <dbReference type="ARBA" id="ARBA00007787"/>
    </source>
</evidence>
<proteinExistence type="inferred from homology"/>
<feature type="signal peptide" evidence="6">
    <location>
        <begin position="1"/>
        <end position="25"/>
    </location>
</feature>
<dbReference type="PROSITE" id="PS00195">
    <property type="entry name" value="GLUTAREDOXIN_1"/>
    <property type="match status" value="1"/>
</dbReference>
<feature type="domain" description="Glutaredoxin" evidence="7">
    <location>
        <begin position="100"/>
        <end position="162"/>
    </location>
</feature>
<protein>
    <recommendedName>
        <fullName evidence="7">Glutaredoxin domain-containing protein</fullName>
    </recommendedName>
</protein>
<dbReference type="AlphaFoldDB" id="A0AA36J6M4"/>
<comment type="caution">
    <text evidence="8">The sequence shown here is derived from an EMBL/GenBank/DDBJ whole genome shotgun (WGS) entry which is preliminary data.</text>
</comment>
<dbReference type="Pfam" id="PF00462">
    <property type="entry name" value="Glutaredoxin"/>
    <property type="match status" value="1"/>
</dbReference>
<evidence type="ECO:0000313" key="9">
    <source>
        <dbReference type="Proteomes" id="UP001178507"/>
    </source>
</evidence>
<comment type="similarity">
    <text evidence="1">Belongs to the glutaredoxin family.</text>
</comment>
<name>A0AA36J6M4_9DINO</name>
<keyword evidence="6" id="KW-0732">Signal</keyword>
<sequence length="192" mass="21111">MTRRAGLRSARWLLLLACVPAFVGSFHFSARTGVARRAKDDDRVNYMESPLGQFLGSIAKAMSDSPLNDAKIWFAQTQAGEYDEAAARGKLEDYIKNNKVLMFSFTKCPFCIKAKRELTDMGVPFTALDLDQMDQEGKELRAELAKKTKRTSMPNIFIAGQGIGGCNDGPGLLTLKKEGKLEPMLRDAGALA</sequence>
<evidence type="ECO:0000256" key="5">
    <source>
        <dbReference type="ARBA" id="ARBA00023284"/>
    </source>
</evidence>
<organism evidence="8 9">
    <name type="scientific">Effrenium voratum</name>
    <dbReference type="NCBI Taxonomy" id="2562239"/>
    <lineage>
        <taxon>Eukaryota</taxon>
        <taxon>Sar</taxon>
        <taxon>Alveolata</taxon>
        <taxon>Dinophyceae</taxon>
        <taxon>Suessiales</taxon>
        <taxon>Symbiodiniaceae</taxon>
        <taxon>Effrenium</taxon>
    </lineage>
</organism>
<dbReference type="EMBL" id="CAUJNA010003358">
    <property type="protein sequence ID" value="CAJ1400064.1"/>
    <property type="molecule type" value="Genomic_DNA"/>
</dbReference>
<dbReference type="GO" id="GO:0005739">
    <property type="term" value="C:mitochondrion"/>
    <property type="evidence" value="ECO:0007669"/>
    <property type="project" value="TreeGrafter"/>
</dbReference>
<evidence type="ECO:0000313" key="8">
    <source>
        <dbReference type="EMBL" id="CAJ1400064.1"/>
    </source>
</evidence>
<dbReference type="PANTHER" id="PTHR46679:SF1">
    <property type="entry name" value="GLUTAREDOXIN-2, MITOCHONDRIAL"/>
    <property type="match status" value="1"/>
</dbReference>
<evidence type="ECO:0000259" key="7">
    <source>
        <dbReference type="Pfam" id="PF00462"/>
    </source>
</evidence>
<dbReference type="InterPro" id="IPR036249">
    <property type="entry name" value="Thioredoxin-like_sf"/>
</dbReference>
<dbReference type="InterPro" id="IPR014025">
    <property type="entry name" value="Glutaredoxin_subgr"/>
</dbReference>
<dbReference type="Proteomes" id="UP001178507">
    <property type="component" value="Unassembled WGS sequence"/>
</dbReference>
<evidence type="ECO:0000256" key="6">
    <source>
        <dbReference type="SAM" id="SignalP"/>
    </source>
</evidence>
<feature type="chain" id="PRO_5041255848" description="Glutaredoxin domain-containing protein" evidence="6">
    <location>
        <begin position="26"/>
        <end position="192"/>
    </location>
</feature>
<dbReference type="Gene3D" id="3.40.30.10">
    <property type="entry name" value="Glutaredoxin"/>
    <property type="match status" value="1"/>
</dbReference>
<dbReference type="PRINTS" id="PR00160">
    <property type="entry name" value="GLUTAREDOXIN"/>
</dbReference>
<dbReference type="PROSITE" id="PS51354">
    <property type="entry name" value="GLUTAREDOXIN_2"/>
    <property type="match status" value="1"/>
</dbReference>
<dbReference type="CDD" id="cd03419">
    <property type="entry name" value="GRX_GRXh_1_2_like"/>
    <property type="match status" value="1"/>
</dbReference>
<keyword evidence="3" id="KW-0249">Electron transport</keyword>
<dbReference type="SUPFAM" id="SSF52833">
    <property type="entry name" value="Thioredoxin-like"/>
    <property type="match status" value="1"/>
</dbReference>
<keyword evidence="9" id="KW-1185">Reference proteome</keyword>
<reference evidence="8" key="1">
    <citation type="submission" date="2023-08" db="EMBL/GenBank/DDBJ databases">
        <authorList>
            <person name="Chen Y."/>
            <person name="Shah S."/>
            <person name="Dougan E. K."/>
            <person name="Thang M."/>
            <person name="Chan C."/>
        </authorList>
    </citation>
    <scope>NUCLEOTIDE SEQUENCE</scope>
</reference>
<dbReference type="InterPro" id="IPR002109">
    <property type="entry name" value="Glutaredoxin"/>
</dbReference>
<evidence type="ECO:0000256" key="2">
    <source>
        <dbReference type="ARBA" id="ARBA00022448"/>
    </source>
</evidence>
<dbReference type="InterPro" id="IPR011767">
    <property type="entry name" value="GLR_AS"/>
</dbReference>
<keyword evidence="5" id="KW-0676">Redox-active center</keyword>
<dbReference type="GO" id="GO:0015035">
    <property type="term" value="F:protein-disulfide reductase activity"/>
    <property type="evidence" value="ECO:0007669"/>
    <property type="project" value="TreeGrafter"/>
</dbReference>
<keyword evidence="4" id="KW-1015">Disulfide bond</keyword>
<keyword evidence="2" id="KW-0813">Transport</keyword>
<gene>
    <name evidence="8" type="ORF">EVOR1521_LOCUS23487</name>
</gene>
<evidence type="ECO:0000256" key="3">
    <source>
        <dbReference type="ARBA" id="ARBA00022982"/>
    </source>
</evidence>